<protein>
    <submittedName>
        <fullName evidence="1">Uncharacterized protein</fullName>
    </submittedName>
</protein>
<comment type="caution">
    <text evidence="1">The sequence shown here is derived from an EMBL/GenBank/DDBJ whole genome shotgun (WGS) entry which is preliminary data.</text>
</comment>
<keyword evidence="2" id="KW-1185">Reference proteome</keyword>
<gene>
    <name evidence="1" type="ORF">PACLA_8A001207</name>
</gene>
<name>A0A6S7JKH9_PARCT</name>
<sequence length="178" mass="20693">MEELFDDIEGFEFIYGKNVKVETDHKPLVSIFKKSLDDSPMRLQRMLRLQQYDLQVLYKKGTGLYAADTLGRAYQEIGADDSLEESLEIHMVLPISAPKLKELQEETRKDSGTEKLRHAVLNGLPERKSHLSQSIQSYWDYREDLTIHDELIFKRNKVVIPAALRNEMLKAVHQPHLE</sequence>
<dbReference type="AlphaFoldDB" id="A0A6S7JKH9"/>
<dbReference type="PANTHER" id="PTHR37984:SF8">
    <property type="entry name" value="CCHC-TYPE DOMAIN-CONTAINING PROTEIN"/>
    <property type="match status" value="1"/>
</dbReference>
<evidence type="ECO:0000313" key="2">
    <source>
        <dbReference type="Proteomes" id="UP001152795"/>
    </source>
</evidence>
<reference evidence="1" key="1">
    <citation type="submission" date="2020-04" db="EMBL/GenBank/DDBJ databases">
        <authorList>
            <person name="Alioto T."/>
            <person name="Alioto T."/>
            <person name="Gomez Garrido J."/>
        </authorList>
    </citation>
    <scope>NUCLEOTIDE SEQUENCE</scope>
    <source>
        <strain evidence="1">A484AB</strain>
    </source>
</reference>
<dbReference type="PANTHER" id="PTHR37984">
    <property type="entry name" value="PROTEIN CBG26694"/>
    <property type="match status" value="1"/>
</dbReference>
<evidence type="ECO:0000313" key="1">
    <source>
        <dbReference type="EMBL" id="CAB4017192.1"/>
    </source>
</evidence>
<organism evidence="1 2">
    <name type="scientific">Paramuricea clavata</name>
    <name type="common">Red gorgonian</name>
    <name type="synonym">Violescent sea-whip</name>
    <dbReference type="NCBI Taxonomy" id="317549"/>
    <lineage>
        <taxon>Eukaryota</taxon>
        <taxon>Metazoa</taxon>
        <taxon>Cnidaria</taxon>
        <taxon>Anthozoa</taxon>
        <taxon>Octocorallia</taxon>
        <taxon>Malacalcyonacea</taxon>
        <taxon>Plexauridae</taxon>
        <taxon>Paramuricea</taxon>
    </lineage>
</organism>
<proteinExistence type="predicted"/>
<dbReference type="InterPro" id="IPR050951">
    <property type="entry name" value="Retrovirus_Pol_polyprotein"/>
</dbReference>
<dbReference type="EMBL" id="CACRXK020009439">
    <property type="protein sequence ID" value="CAB4017192.1"/>
    <property type="molecule type" value="Genomic_DNA"/>
</dbReference>
<dbReference type="Proteomes" id="UP001152795">
    <property type="component" value="Unassembled WGS sequence"/>
</dbReference>
<accession>A0A6S7JKH9</accession>
<dbReference type="OrthoDB" id="10061340at2759"/>